<evidence type="ECO:0000256" key="6">
    <source>
        <dbReference type="ARBA" id="ARBA00023277"/>
    </source>
</evidence>
<reference evidence="9 10" key="1">
    <citation type="submission" date="2017-11" db="EMBL/GenBank/DDBJ databases">
        <title>Genomic Encyclopedia of Archaeal and Bacterial Type Strains, Phase II (KMG-II): From Individual Species to Whole Genera.</title>
        <authorList>
            <person name="Goeker M."/>
        </authorList>
    </citation>
    <scope>NUCLEOTIDE SEQUENCE [LARGE SCALE GENOMIC DNA]</scope>
    <source>
        <strain evidence="9 10">DSM 25478</strain>
    </source>
</reference>
<dbReference type="SUPFAM" id="SSF51445">
    <property type="entry name" value="(Trans)glycosidases"/>
    <property type="match status" value="1"/>
</dbReference>
<dbReference type="Gene3D" id="3.20.20.80">
    <property type="entry name" value="Glycosidases"/>
    <property type="match status" value="1"/>
</dbReference>
<dbReference type="SMART" id="SM00813">
    <property type="entry name" value="Alpha-L-AF_C"/>
    <property type="match status" value="1"/>
</dbReference>
<evidence type="ECO:0000313" key="10">
    <source>
        <dbReference type="Proteomes" id="UP000231693"/>
    </source>
</evidence>
<evidence type="ECO:0000313" key="9">
    <source>
        <dbReference type="EMBL" id="PJJ77433.1"/>
    </source>
</evidence>
<dbReference type="Proteomes" id="UP000231693">
    <property type="component" value="Unassembled WGS sequence"/>
</dbReference>
<dbReference type="InterPro" id="IPR055235">
    <property type="entry name" value="ASD1_cat"/>
</dbReference>
<comment type="catalytic activity">
    <reaction evidence="1">
        <text>Hydrolysis of terminal non-reducing alpha-L-arabinofuranoside residues in alpha-L-arabinosides.</text>
        <dbReference type="EC" id="3.2.1.55"/>
    </reaction>
</comment>
<name>A0A2M9D010_9CELL</name>
<dbReference type="EMBL" id="PGFE01000001">
    <property type="protein sequence ID" value="PJJ77433.1"/>
    <property type="molecule type" value="Genomic_DNA"/>
</dbReference>
<keyword evidence="5" id="KW-0378">Hydrolase</keyword>
<dbReference type="EC" id="3.2.1.55" evidence="4"/>
<comment type="subunit">
    <text evidence="3">Homohexamer; trimer of dimers.</text>
</comment>
<dbReference type="PANTHER" id="PTHR43576:SF3">
    <property type="entry name" value="ALPHA-L-ARABINOFURANOSIDASE C"/>
    <property type="match status" value="1"/>
</dbReference>
<sequence length="521" mass="56443">MPNPGTTTLTLHPDFRRGALDRRLFGSFVEHLGRAVYTGVYEPGHATSDEHGFRGDVVDLTRELGATIVRYPGGNFVSNYRWEDGVGPREQRTPFLDLAWRTVEPNDVGTDEFLQYCERTGIEPMMAVNLGTRGVEAAAALVEYCNGEAGTRWADLRIANGRTEPYGVRLWCLGNEMDGPWQIGHKDADAYGRLAAEAGKAMRLVDPTIELVACGSSSMQMDTFGEWERVVLGHTFDVVDHISMHAYYEETDGDRASFLASGTAMDRFVERVVATADAVSAQRRSDKRFTISFDEWNVWYLQSRFVGEKNLPIQRDAPRIIEDVYSALDAVVVGDLLVTLLNHADRIGVACLAQLVNVIAPIITEPGGPAWKQPTFHPFARTAATARGEVLDLRVDTATTTTAAHGDVPLVTAAATIDPATGHLALFVTNRSPEPQTLVLRTPGARLTLVDALEVTADDVPAVAGPEHAASVAEKHVRTFELGGDDGVDGGEGVGGEPAATRTVTLAPESWTAFTGTLARA</sequence>
<comment type="similarity">
    <text evidence="2">Belongs to the glycosyl hydrolase 51 family.</text>
</comment>
<dbReference type="PANTHER" id="PTHR43576">
    <property type="entry name" value="ALPHA-L-ARABINOFURANOSIDASE C-RELATED"/>
    <property type="match status" value="1"/>
</dbReference>
<protein>
    <recommendedName>
        <fullName evidence="4">non-reducing end alpha-L-arabinofuranosidase</fullName>
        <ecNumber evidence="4">3.2.1.55</ecNumber>
    </recommendedName>
</protein>
<feature type="domain" description="Alpha-L-arabinofuranosidase C-terminal" evidence="8">
    <location>
        <begin position="294"/>
        <end position="510"/>
    </location>
</feature>
<dbReference type="AlphaFoldDB" id="A0A2M9D010"/>
<dbReference type="SUPFAM" id="SSF51011">
    <property type="entry name" value="Glycosyl hydrolase domain"/>
    <property type="match status" value="1"/>
</dbReference>
<comment type="caution">
    <text evidence="9">The sequence shown here is derived from an EMBL/GenBank/DDBJ whole genome shotgun (WGS) entry which is preliminary data.</text>
</comment>
<proteinExistence type="inferred from homology"/>
<dbReference type="OrthoDB" id="9758333at2"/>
<dbReference type="GO" id="GO:0000272">
    <property type="term" value="P:polysaccharide catabolic process"/>
    <property type="evidence" value="ECO:0007669"/>
    <property type="project" value="TreeGrafter"/>
</dbReference>
<keyword evidence="10" id="KW-1185">Reference proteome</keyword>
<evidence type="ECO:0000256" key="5">
    <source>
        <dbReference type="ARBA" id="ARBA00022801"/>
    </source>
</evidence>
<evidence type="ECO:0000256" key="7">
    <source>
        <dbReference type="ARBA" id="ARBA00023295"/>
    </source>
</evidence>
<keyword evidence="7" id="KW-0326">Glycosidase</keyword>
<dbReference type="RefSeq" id="WP_100421818.1">
    <property type="nucleotide sequence ID" value="NZ_BOOX01000003.1"/>
</dbReference>
<gene>
    <name evidence="9" type="ORF">CLV28_0652</name>
</gene>
<organism evidence="9 10">
    <name type="scientific">Sediminihabitans luteus</name>
    <dbReference type="NCBI Taxonomy" id="1138585"/>
    <lineage>
        <taxon>Bacteria</taxon>
        <taxon>Bacillati</taxon>
        <taxon>Actinomycetota</taxon>
        <taxon>Actinomycetes</taxon>
        <taxon>Micrococcales</taxon>
        <taxon>Cellulomonadaceae</taxon>
        <taxon>Sediminihabitans</taxon>
    </lineage>
</organism>
<dbReference type="InterPro" id="IPR013780">
    <property type="entry name" value="Glyco_hydro_b"/>
</dbReference>
<dbReference type="Gene3D" id="2.60.40.1180">
    <property type="entry name" value="Golgi alpha-mannosidase II"/>
    <property type="match status" value="1"/>
</dbReference>
<evidence type="ECO:0000256" key="3">
    <source>
        <dbReference type="ARBA" id="ARBA00011165"/>
    </source>
</evidence>
<evidence type="ECO:0000256" key="4">
    <source>
        <dbReference type="ARBA" id="ARBA00012670"/>
    </source>
</evidence>
<dbReference type="InterPro" id="IPR017853">
    <property type="entry name" value="GH"/>
</dbReference>
<evidence type="ECO:0000259" key="8">
    <source>
        <dbReference type="SMART" id="SM00813"/>
    </source>
</evidence>
<accession>A0A2M9D010</accession>
<evidence type="ECO:0000256" key="1">
    <source>
        <dbReference type="ARBA" id="ARBA00001462"/>
    </source>
</evidence>
<dbReference type="GO" id="GO:0046556">
    <property type="term" value="F:alpha-L-arabinofuranosidase activity"/>
    <property type="evidence" value="ECO:0007669"/>
    <property type="project" value="UniProtKB-EC"/>
</dbReference>
<dbReference type="Pfam" id="PF06964">
    <property type="entry name" value="Alpha-L-AF_C"/>
    <property type="match status" value="1"/>
</dbReference>
<dbReference type="Pfam" id="PF22848">
    <property type="entry name" value="ASD1_dom"/>
    <property type="match status" value="1"/>
</dbReference>
<dbReference type="InterPro" id="IPR010720">
    <property type="entry name" value="Alpha-L-AF_C"/>
</dbReference>
<evidence type="ECO:0000256" key="2">
    <source>
        <dbReference type="ARBA" id="ARBA00007186"/>
    </source>
</evidence>
<keyword evidence="6" id="KW-0119">Carbohydrate metabolism</keyword>
<dbReference type="GO" id="GO:0046373">
    <property type="term" value="P:L-arabinose metabolic process"/>
    <property type="evidence" value="ECO:0007669"/>
    <property type="project" value="InterPro"/>
</dbReference>